<dbReference type="Pfam" id="PF02517">
    <property type="entry name" value="Rce1-like"/>
    <property type="match status" value="1"/>
</dbReference>
<dbReference type="PANTHER" id="PTHR35797:SF1">
    <property type="entry name" value="PROTEASE"/>
    <property type="match status" value="1"/>
</dbReference>
<feature type="domain" description="CAAX prenyl protease 2/Lysostaphin resistance protein A-like" evidence="2">
    <location>
        <begin position="140"/>
        <end position="246"/>
    </location>
</feature>
<keyword evidence="4" id="KW-1185">Reference proteome</keyword>
<comment type="caution">
    <text evidence="3">The sequence shown here is derived from an EMBL/GenBank/DDBJ whole genome shotgun (WGS) entry which is preliminary data.</text>
</comment>
<reference evidence="3 4" key="1">
    <citation type="submission" date="2021-03" db="EMBL/GenBank/DDBJ databases">
        <title>Genomic Encyclopedia of Type Strains, Phase IV (KMG-IV): sequencing the most valuable type-strain genomes for metagenomic binning, comparative biology and taxonomic classification.</title>
        <authorList>
            <person name="Goeker M."/>
        </authorList>
    </citation>
    <scope>NUCLEOTIDE SEQUENCE [LARGE SCALE GENOMIC DNA]</scope>
    <source>
        <strain evidence="3 4">DSM 1289</strain>
    </source>
</reference>
<proteinExistence type="predicted"/>
<name>A0ABS4E8A3_9FIRM</name>
<feature type="transmembrane region" description="Helical" evidence="1">
    <location>
        <begin position="205"/>
        <end position="227"/>
    </location>
</feature>
<evidence type="ECO:0000313" key="3">
    <source>
        <dbReference type="EMBL" id="MBP1854175.1"/>
    </source>
</evidence>
<organism evidence="3 4">
    <name type="scientific">Metaclostridioides mangenotii</name>
    <dbReference type="NCBI Taxonomy" id="1540"/>
    <lineage>
        <taxon>Bacteria</taxon>
        <taxon>Bacillati</taxon>
        <taxon>Bacillota</taxon>
        <taxon>Clostridia</taxon>
        <taxon>Peptostreptococcales</taxon>
        <taxon>Peptostreptococcaceae</taxon>
        <taxon>Metaclostridioides</taxon>
    </lineage>
</organism>
<dbReference type="PANTHER" id="PTHR35797">
    <property type="entry name" value="PROTEASE-RELATED"/>
    <property type="match status" value="1"/>
</dbReference>
<evidence type="ECO:0000256" key="1">
    <source>
        <dbReference type="SAM" id="Phobius"/>
    </source>
</evidence>
<dbReference type="Proteomes" id="UP000767291">
    <property type="component" value="Unassembled WGS sequence"/>
</dbReference>
<feature type="transmembrane region" description="Helical" evidence="1">
    <location>
        <begin position="234"/>
        <end position="257"/>
    </location>
</feature>
<dbReference type="EMBL" id="JAGGJX010000001">
    <property type="protein sequence ID" value="MBP1854175.1"/>
    <property type="molecule type" value="Genomic_DNA"/>
</dbReference>
<dbReference type="InterPro" id="IPR003675">
    <property type="entry name" value="Rce1/LyrA-like_dom"/>
</dbReference>
<sequence>MKKISIFVIITFILTWSIAFGLMANGGYQNPNSTIIVMTCMFMPAIGVIITTLITKENFKDLWLKPNFKNNKKYYFIAWILPAVLIALGAVIYFLVFPNQLDLNMTTMIEATKSQMASANRPIPNDQQIKMSLISQLVLAVFIAPVVNFIPCLGEELGWRGFLLPNLLEKFSALKATLISGVIWGVWHAPLIAMGHNYGLGYPSYPFGGIFSMTVFCVFLGSIFSYVTIKAKSCIPAVICHAMFNGFAASGLLFSSITNPNPFIGPSPVGIIGGIGIIIAGIVCFRLISKSEDSISTM</sequence>
<dbReference type="GO" id="GO:0006508">
    <property type="term" value="P:proteolysis"/>
    <property type="evidence" value="ECO:0007669"/>
    <property type="project" value="UniProtKB-KW"/>
</dbReference>
<keyword evidence="1" id="KW-0472">Membrane</keyword>
<dbReference type="RefSeq" id="WP_209455736.1">
    <property type="nucleotide sequence ID" value="NZ_BAAACS010000017.1"/>
</dbReference>
<dbReference type="GO" id="GO:0008233">
    <property type="term" value="F:peptidase activity"/>
    <property type="evidence" value="ECO:0007669"/>
    <property type="project" value="UniProtKB-KW"/>
</dbReference>
<accession>A0ABS4E8A3</accession>
<keyword evidence="1" id="KW-1133">Transmembrane helix</keyword>
<feature type="transmembrane region" description="Helical" evidence="1">
    <location>
        <begin position="34"/>
        <end position="54"/>
    </location>
</feature>
<evidence type="ECO:0000259" key="2">
    <source>
        <dbReference type="Pfam" id="PF02517"/>
    </source>
</evidence>
<feature type="transmembrane region" description="Helical" evidence="1">
    <location>
        <begin position="133"/>
        <end position="153"/>
    </location>
</feature>
<protein>
    <submittedName>
        <fullName evidence="3">Membrane protease YdiL (CAAX protease family)</fullName>
    </submittedName>
</protein>
<gene>
    <name evidence="3" type="ORF">J2Z43_000565</name>
</gene>
<keyword evidence="1" id="KW-0812">Transmembrane</keyword>
<feature type="transmembrane region" description="Helical" evidence="1">
    <location>
        <begin position="74"/>
        <end position="96"/>
    </location>
</feature>
<keyword evidence="3" id="KW-0378">Hydrolase</keyword>
<feature type="transmembrane region" description="Helical" evidence="1">
    <location>
        <begin position="7"/>
        <end position="28"/>
    </location>
</feature>
<keyword evidence="3" id="KW-0645">Protease</keyword>
<evidence type="ECO:0000313" key="4">
    <source>
        <dbReference type="Proteomes" id="UP000767291"/>
    </source>
</evidence>
<feature type="transmembrane region" description="Helical" evidence="1">
    <location>
        <begin position="269"/>
        <end position="288"/>
    </location>
</feature>
<dbReference type="InterPro" id="IPR042150">
    <property type="entry name" value="MmRce1-like"/>
</dbReference>